<dbReference type="InterPro" id="IPR036849">
    <property type="entry name" value="Enolase-like_C_sf"/>
</dbReference>
<dbReference type="InterPro" id="IPR013342">
    <property type="entry name" value="Mandelate_racemase_C"/>
</dbReference>
<dbReference type="PANTHER" id="PTHR13794">
    <property type="entry name" value="ENOLASE SUPERFAMILY, MANDELATE RACEMASE"/>
    <property type="match status" value="1"/>
</dbReference>
<dbReference type="Proteomes" id="UP000321723">
    <property type="component" value="Unassembled WGS sequence"/>
</dbReference>
<dbReference type="Pfam" id="PF02746">
    <property type="entry name" value="MR_MLE_N"/>
    <property type="match status" value="1"/>
</dbReference>
<evidence type="ECO:0000313" key="5">
    <source>
        <dbReference type="EMBL" id="GEL45606.1"/>
    </source>
</evidence>
<dbReference type="EMBL" id="BJVQ01000006">
    <property type="protein sequence ID" value="GEL45606.1"/>
    <property type="molecule type" value="Genomic_DNA"/>
</dbReference>
<dbReference type="Gene3D" id="3.30.390.10">
    <property type="entry name" value="Enolase-like, N-terminal domain"/>
    <property type="match status" value="1"/>
</dbReference>
<dbReference type="Gene3D" id="3.20.20.120">
    <property type="entry name" value="Enolase-like C-terminal domain"/>
    <property type="match status" value="1"/>
</dbReference>
<evidence type="ECO:0000259" key="4">
    <source>
        <dbReference type="SMART" id="SM00922"/>
    </source>
</evidence>
<keyword evidence="3" id="KW-0460">Magnesium</keyword>
<evidence type="ECO:0000313" key="7">
    <source>
        <dbReference type="Proteomes" id="UP000321723"/>
    </source>
</evidence>
<dbReference type="GO" id="GO:0016052">
    <property type="term" value="P:carbohydrate catabolic process"/>
    <property type="evidence" value="ECO:0007669"/>
    <property type="project" value="TreeGrafter"/>
</dbReference>
<dbReference type="GO" id="GO:0000287">
    <property type="term" value="F:magnesium ion binding"/>
    <property type="evidence" value="ECO:0007669"/>
    <property type="project" value="TreeGrafter"/>
</dbReference>
<dbReference type="RefSeq" id="WP_146833725.1">
    <property type="nucleotide sequence ID" value="NZ_BJVQ01000006.1"/>
</dbReference>
<gene>
    <name evidence="5" type="ORF">CHO01_07220</name>
    <name evidence="6" type="ORF">HNR08_001193</name>
</gene>
<sequence length="386" mass="40923">MRITGYRSLTTVHDWGHPVGDANGVIADGLTEVPVLLVETDAGVTGVGLGPHPGVERVFPAVEGEDPRAVTALYDRMLAHVFKTGHTGSVFGAVGVLDMALWDLKAKAAGEPLWRTLGARDRFVPGYASCLEIAVPDEDLPALWAPWVERGFTAVKVKGGTDLDRDVARLRLAREVFGGAVMLDVNESWTRKQAVRHVARIEEELDLTWVEEPVRRWDAEGHAAVGRGVRASVATGENLTGLEQFRPLLAAGAVDVVQTGSCWGLTHFLRVATLAHAHDLPVSPVGYNAEPVAAAAAAVPNHLVTEVQDLVPPLGVGVDHLIADGGVVLGDAPGNGLTVDEDLIRRTRDSGRWAAPAGPHVRPADAGLRLTAAPRSVPRPAPLLAL</sequence>
<dbReference type="Proteomes" id="UP000564629">
    <property type="component" value="Unassembled WGS sequence"/>
</dbReference>
<dbReference type="OrthoDB" id="9802699at2"/>
<proteinExistence type="predicted"/>
<dbReference type="SUPFAM" id="SSF51604">
    <property type="entry name" value="Enolase C-terminal domain-like"/>
    <property type="match status" value="1"/>
</dbReference>
<dbReference type="CDD" id="cd03316">
    <property type="entry name" value="MR_like"/>
    <property type="match status" value="1"/>
</dbReference>
<feature type="domain" description="Mandelate racemase/muconate lactonizing enzyme C-terminal" evidence="4">
    <location>
        <begin position="137"/>
        <end position="232"/>
    </location>
</feature>
<evidence type="ECO:0000256" key="1">
    <source>
        <dbReference type="ARBA" id="ARBA00001946"/>
    </source>
</evidence>
<reference evidence="5 7" key="1">
    <citation type="submission" date="2019-07" db="EMBL/GenBank/DDBJ databases">
        <title>Whole genome shotgun sequence of Cellulomonas hominis NBRC 16055.</title>
        <authorList>
            <person name="Hosoyama A."/>
            <person name="Uohara A."/>
            <person name="Ohji S."/>
            <person name="Ichikawa N."/>
        </authorList>
    </citation>
    <scope>NUCLEOTIDE SEQUENCE [LARGE SCALE GENOMIC DNA]</scope>
    <source>
        <strain evidence="5 7">NBRC 16055</strain>
    </source>
</reference>
<evidence type="ECO:0000313" key="6">
    <source>
        <dbReference type="EMBL" id="MBB5472457.1"/>
    </source>
</evidence>
<dbReference type="InterPro" id="IPR029065">
    <property type="entry name" value="Enolase_C-like"/>
</dbReference>
<protein>
    <submittedName>
        <fullName evidence="6">L-alanine-DL-glutamate epimerase-like enolase superfamily enzyme</fullName>
    </submittedName>
    <submittedName>
        <fullName evidence="5">Racemase</fullName>
    </submittedName>
</protein>
<dbReference type="InterPro" id="IPR029017">
    <property type="entry name" value="Enolase-like_N"/>
</dbReference>
<dbReference type="AlphaFoldDB" id="A0A511F8J4"/>
<dbReference type="InterPro" id="IPR013341">
    <property type="entry name" value="Mandelate_racemase_N_dom"/>
</dbReference>
<dbReference type="SMART" id="SM00922">
    <property type="entry name" value="MR_MLE"/>
    <property type="match status" value="1"/>
</dbReference>
<name>A0A511F8J4_9CELL</name>
<keyword evidence="2" id="KW-0479">Metal-binding</keyword>
<accession>A0A511F8J4</accession>
<organism evidence="5 7">
    <name type="scientific">Cellulomonas hominis</name>
    <dbReference type="NCBI Taxonomy" id="156981"/>
    <lineage>
        <taxon>Bacteria</taxon>
        <taxon>Bacillati</taxon>
        <taxon>Actinomycetota</taxon>
        <taxon>Actinomycetes</taxon>
        <taxon>Micrococcales</taxon>
        <taxon>Cellulomonadaceae</taxon>
        <taxon>Cellulomonas</taxon>
    </lineage>
</organism>
<dbReference type="SFLD" id="SFLDS00001">
    <property type="entry name" value="Enolase"/>
    <property type="match status" value="1"/>
</dbReference>
<keyword evidence="7" id="KW-1185">Reference proteome</keyword>
<evidence type="ECO:0000256" key="2">
    <source>
        <dbReference type="ARBA" id="ARBA00022723"/>
    </source>
</evidence>
<evidence type="ECO:0000313" key="8">
    <source>
        <dbReference type="Proteomes" id="UP000564629"/>
    </source>
</evidence>
<dbReference type="SUPFAM" id="SSF54826">
    <property type="entry name" value="Enolase N-terminal domain-like"/>
    <property type="match status" value="1"/>
</dbReference>
<dbReference type="PANTHER" id="PTHR13794:SF58">
    <property type="entry name" value="MITOCHONDRIAL ENOLASE SUPERFAMILY MEMBER 1"/>
    <property type="match status" value="1"/>
</dbReference>
<comment type="cofactor">
    <cofactor evidence="1">
        <name>Mg(2+)</name>
        <dbReference type="ChEBI" id="CHEBI:18420"/>
    </cofactor>
</comment>
<dbReference type="Pfam" id="PF13378">
    <property type="entry name" value="MR_MLE_C"/>
    <property type="match status" value="1"/>
</dbReference>
<reference evidence="6 8" key="2">
    <citation type="submission" date="2020-08" db="EMBL/GenBank/DDBJ databases">
        <title>Sequencing the genomes of 1000 actinobacteria strains.</title>
        <authorList>
            <person name="Klenk H.-P."/>
        </authorList>
    </citation>
    <scope>NUCLEOTIDE SEQUENCE [LARGE SCALE GENOMIC DNA]</scope>
    <source>
        <strain evidence="6 8">DSM 9581</strain>
    </source>
</reference>
<dbReference type="InterPro" id="IPR046945">
    <property type="entry name" value="RHMD-like"/>
</dbReference>
<evidence type="ECO:0000256" key="3">
    <source>
        <dbReference type="ARBA" id="ARBA00022842"/>
    </source>
</evidence>
<comment type="caution">
    <text evidence="5">The sequence shown here is derived from an EMBL/GenBank/DDBJ whole genome shotgun (WGS) entry which is preliminary data.</text>
</comment>
<dbReference type="GO" id="GO:0016836">
    <property type="term" value="F:hydro-lyase activity"/>
    <property type="evidence" value="ECO:0007669"/>
    <property type="project" value="TreeGrafter"/>
</dbReference>
<dbReference type="EMBL" id="JACHDN010000001">
    <property type="protein sequence ID" value="MBB5472457.1"/>
    <property type="molecule type" value="Genomic_DNA"/>
</dbReference>